<dbReference type="PROSITE" id="PS50994">
    <property type="entry name" value="INTEGRASE"/>
    <property type="match status" value="1"/>
</dbReference>
<dbReference type="InterPro" id="IPR012337">
    <property type="entry name" value="RNaseH-like_sf"/>
</dbReference>
<keyword evidence="3" id="KW-1185">Reference proteome</keyword>
<proteinExistence type="predicted"/>
<dbReference type="InterPro" id="IPR001584">
    <property type="entry name" value="Integrase_cat-core"/>
</dbReference>
<reference evidence="3" key="1">
    <citation type="journal article" date="2019" name="Int. J. Syst. Evol. Microbiol.">
        <title>The Global Catalogue of Microorganisms (GCM) 10K type strain sequencing project: providing services to taxonomists for standard genome sequencing and annotation.</title>
        <authorList>
            <consortium name="The Broad Institute Genomics Platform"/>
            <consortium name="The Broad Institute Genome Sequencing Center for Infectious Disease"/>
            <person name="Wu L."/>
            <person name="Ma J."/>
        </authorList>
    </citation>
    <scope>NUCLEOTIDE SEQUENCE [LARGE SCALE GENOMIC DNA]</scope>
    <source>
        <strain evidence="3">JCM 17111</strain>
    </source>
</reference>
<dbReference type="InterPro" id="IPR048020">
    <property type="entry name" value="Transpos_IS3"/>
</dbReference>
<dbReference type="SUPFAM" id="SSF53098">
    <property type="entry name" value="Ribonuclease H-like"/>
    <property type="match status" value="1"/>
</dbReference>
<feature type="domain" description="Integrase catalytic" evidence="1">
    <location>
        <begin position="33"/>
        <end position="156"/>
    </location>
</feature>
<dbReference type="PANTHER" id="PTHR46889:SF4">
    <property type="entry name" value="TRANSPOSASE INSO FOR INSERTION SEQUENCE ELEMENT IS911B-RELATED"/>
    <property type="match status" value="1"/>
</dbReference>
<evidence type="ECO:0000313" key="3">
    <source>
        <dbReference type="Proteomes" id="UP001500954"/>
    </source>
</evidence>
<dbReference type="InterPro" id="IPR050900">
    <property type="entry name" value="Transposase_IS3/IS150/IS904"/>
</dbReference>
<dbReference type="EMBL" id="BAABCY010000058">
    <property type="protein sequence ID" value="GAA3571416.1"/>
    <property type="molecule type" value="Genomic_DNA"/>
</dbReference>
<name>A0ABP6XRI7_9FLAO</name>
<dbReference type="PANTHER" id="PTHR46889">
    <property type="entry name" value="TRANSPOSASE INSF FOR INSERTION SEQUENCE IS3B-RELATED"/>
    <property type="match status" value="1"/>
</dbReference>
<dbReference type="InterPro" id="IPR036397">
    <property type="entry name" value="RNaseH_sf"/>
</dbReference>
<dbReference type="Pfam" id="PF00665">
    <property type="entry name" value="rve"/>
    <property type="match status" value="1"/>
</dbReference>
<accession>A0ABP6XRI7</accession>
<dbReference type="NCBIfam" id="NF033516">
    <property type="entry name" value="transpos_IS3"/>
    <property type="match status" value="1"/>
</dbReference>
<protein>
    <recommendedName>
        <fullName evidence="1">Integrase catalytic domain-containing protein</fullName>
    </recommendedName>
</protein>
<dbReference type="Proteomes" id="UP001500954">
    <property type="component" value="Unassembled WGS sequence"/>
</dbReference>
<gene>
    <name evidence="2" type="ORF">GCM10022395_21150</name>
</gene>
<sequence>MKENNWISKHKKKFKVTTDSNHKYPICRNLLDRDFNPSRLNQVWVSDITYIKTQKGWLYLTTIIDLYDRQVIGWSLSTGLHTNQTVIPAWRMALSKRKIAQPLLFHSDRGIQYASKEFRKLLKLNTLVTQSMIRKANCWDNAVAESFFKTLKIEVP</sequence>
<dbReference type="Gene3D" id="3.30.420.10">
    <property type="entry name" value="Ribonuclease H-like superfamily/Ribonuclease H"/>
    <property type="match status" value="1"/>
</dbReference>
<evidence type="ECO:0000259" key="1">
    <source>
        <dbReference type="PROSITE" id="PS50994"/>
    </source>
</evidence>
<evidence type="ECO:0000313" key="2">
    <source>
        <dbReference type="EMBL" id="GAA3571416.1"/>
    </source>
</evidence>
<comment type="caution">
    <text evidence="2">The sequence shown here is derived from an EMBL/GenBank/DDBJ whole genome shotgun (WGS) entry which is preliminary data.</text>
</comment>
<organism evidence="2 3">
    <name type="scientific">Snuella lapsa</name>
    <dbReference type="NCBI Taxonomy" id="870481"/>
    <lineage>
        <taxon>Bacteria</taxon>
        <taxon>Pseudomonadati</taxon>
        <taxon>Bacteroidota</taxon>
        <taxon>Flavobacteriia</taxon>
        <taxon>Flavobacteriales</taxon>
        <taxon>Flavobacteriaceae</taxon>
        <taxon>Snuella</taxon>
    </lineage>
</organism>